<organism evidence="2 3">
    <name type="scientific">Exidia glandulosa HHB12029</name>
    <dbReference type="NCBI Taxonomy" id="1314781"/>
    <lineage>
        <taxon>Eukaryota</taxon>
        <taxon>Fungi</taxon>
        <taxon>Dikarya</taxon>
        <taxon>Basidiomycota</taxon>
        <taxon>Agaricomycotina</taxon>
        <taxon>Agaricomycetes</taxon>
        <taxon>Auriculariales</taxon>
        <taxon>Exidiaceae</taxon>
        <taxon>Exidia</taxon>
    </lineage>
</organism>
<dbReference type="InParanoid" id="A0A165ZEE5"/>
<dbReference type="Proteomes" id="UP000077266">
    <property type="component" value="Unassembled WGS sequence"/>
</dbReference>
<evidence type="ECO:0000256" key="1">
    <source>
        <dbReference type="SAM" id="MobiDB-lite"/>
    </source>
</evidence>
<feature type="region of interest" description="Disordered" evidence="1">
    <location>
        <begin position="19"/>
        <end position="72"/>
    </location>
</feature>
<keyword evidence="3" id="KW-1185">Reference proteome</keyword>
<sequence>MRVSTAPWARRGSVPVCDRRACGKREKKRLRQRGRKLREKRRRPTPDENEKHTKKEGNGREAGGHAQDVPVAAASRLVARDLLRGPGAVGHGLLAMRCGADAAKP</sequence>
<feature type="compositionally biased region" description="Basic and acidic residues" evidence="1">
    <location>
        <begin position="44"/>
        <end position="63"/>
    </location>
</feature>
<feature type="compositionally biased region" description="Basic residues" evidence="1">
    <location>
        <begin position="25"/>
        <end position="43"/>
    </location>
</feature>
<accession>A0A165ZEE5</accession>
<protein>
    <submittedName>
        <fullName evidence="2">Uncharacterized protein</fullName>
    </submittedName>
</protein>
<evidence type="ECO:0000313" key="2">
    <source>
        <dbReference type="EMBL" id="KZV81929.1"/>
    </source>
</evidence>
<name>A0A165ZEE5_EXIGL</name>
<proteinExistence type="predicted"/>
<evidence type="ECO:0000313" key="3">
    <source>
        <dbReference type="Proteomes" id="UP000077266"/>
    </source>
</evidence>
<dbReference type="AlphaFoldDB" id="A0A165ZEE5"/>
<reference evidence="2 3" key="1">
    <citation type="journal article" date="2016" name="Mol. Biol. Evol.">
        <title>Comparative Genomics of Early-Diverging Mushroom-Forming Fungi Provides Insights into the Origins of Lignocellulose Decay Capabilities.</title>
        <authorList>
            <person name="Nagy L.G."/>
            <person name="Riley R."/>
            <person name="Tritt A."/>
            <person name="Adam C."/>
            <person name="Daum C."/>
            <person name="Floudas D."/>
            <person name="Sun H."/>
            <person name="Yadav J.S."/>
            <person name="Pangilinan J."/>
            <person name="Larsson K.H."/>
            <person name="Matsuura K."/>
            <person name="Barry K."/>
            <person name="Labutti K."/>
            <person name="Kuo R."/>
            <person name="Ohm R.A."/>
            <person name="Bhattacharya S.S."/>
            <person name="Shirouzu T."/>
            <person name="Yoshinaga Y."/>
            <person name="Martin F.M."/>
            <person name="Grigoriev I.V."/>
            <person name="Hibbett D.S."/>
        </authorList>
    </citation>
    <scope>NUCLEOTIDE SEQUENCE [LARGE SCALE GENOMIC DNA]</scope>
    <source>
        <strain evidence="2 3">HHB12029</strain>
    </source>
</reference>
<gene>
    <name evidence="2" type="ORF">EXIGLDRAFT_359942</name>
</gene>
<dbReference type="EMBL" id="KV426356">
    <property type="protein sequence ID" value="KZV81929.1"/>
    <property type="molecule type" value="Genomic_DNA"/>
</dbReference>